<dbReference type="Proteomes" id="UP001595969">
    <property type="component" value="Unassembled WGS sequence"/>
</dbReference>
<dbReference type="RefSeq" id="WP_204654580.1">
    <property type="nucleotide sequence ID" value="NZ_JAFBFD010000031.1"/>
</dbReference>
<accession>A0ABV9MVI7</accession>
<proteinExistence type="predicted"/>
<name>A0ABV9MVI7_9ENTE</name>
<protein>
    <submittedName>
        <fullName evidence="1">Uncharacterized protein</fullName>
    </submittedName>
</protein>
<reference evidence="2" key="1">
    <citation type="journal article" date="2019" name="Int. J. Syst. Evol. Microbiol.">
        <title>The Global Catalogue of Microorganisms (GCM) 10K type strain sequencing project: providing services to taxonomists for standard genome sequencing and annotation.</title>
        <authorList>
            <consortium name="The Broad Institute Genomics Platform"/>
            <consortium name="The Broad Institute Genome Sequencing Center for Infectious Disease"/>
            <person name="Wu L."/>
            <person name="Ma J."/>
        </authorList>
    </citation>
    <scope>NUCLEOTIDE SEQUENCE [LARGE SCALE GENOMIC DNA]</scope>
    <source>
        <strain evidence="2">CGMCC 1.19032</strain>
    </source>
</reference>
<organism evidence="1 2">
    <name type="scientific">Enterococcus lemanii</name>
    <dbReference type="NCBI Taxonomy" id="1159752"/>
    <lineage>
        <taxon>Bacteria</taxon>
        <taxon>Bacillati</taxon>
        <taxon>Bacillota</taxon>
        <taxon>Bacilli</taxon>
        <taxon>Lactobacillales</taxon>
        <taxon>Enterococcaceae</taxon>
        <taxon>Enterococcus</taxon>
    </lineage>
</organism>
<sequence>MYKPQIYQQLPCADFDQLVSLKNTPENRWIKKMARITWIELEKNRLKNLLIKKTILRNFYEWLWVPY</sequence>
<dbReference type="EMBL" id="JBHSGS010000028">
    <property type="protein sequence ID" value="MFC4719049.1"/>
    <property type="molecule type" value="Genomic_DNA"/>
</dbReference>
<gene>
    <name evidence="1" type="ORF">ACFO5I_04820</name>
</gene>
<comment type="caution">
    <text evidence="1">The sequence shown here is derived from an EMBL/GenBank/DDBJ whole genome shotgun (WGS) entry which is preliminary data.</text>
</comment>
<keyword evidence="2" id="KW-1185">Reference proteome</keyword>
<evidence type="ECO:0000313" key="1">
    <source>
        <dbReference type="EMBL" id="MFC4719049.1"/>
    </source>
</evidence>
<evidence type="ECO:0000313" key="2">
    <source>
        <dbReference type="Proteomes" id="UP001595969"/>
    </source>
</evidence>